<feature type="region of interest" description="Disordered" evidence="1">
    <location>
        <begin position="70"/>
        <end position="99"/>
    </location>
</feature>
<protein>
    <submittedName>
        <fullName evidence="2">Uncharacterized protein</fullName>
    </submittedName>
</protein>
<accession>A0A0G4FY62</accession>
<dbReference type="InParanoid" id="A0A0G4FY62"/>
<evidence type="ECO:0000256" key="1">
    <source>
        <dbReference type="SAM" id="MobiDB-lite"/>
    </source>
</evidence>
<keyword evidence="3" id="KW-1185">Reference proteome</keyword>
<organism evidence="2 3">
    <name type="scientific">Vitrella brassicaformis (strain CCMP3155)</name>
    <dbReference type="NCBI Taxonomy" id="1169540"/>
    <lineage>
        <taxon>Eukaryota</taxon>
        <taxon>Sar</taxon>
        <taxon>Alveolata</taxon>
        <taxon>Colpodellida</taxon>
        <taxon>Vitrellaceae</taxon>
        <taxon>Vitrella</taxon>
    </lineage>
</organism>
<proteinExistence type="predicted"/>
<feature type="compositionally biased region" description="Basic and acidic residues" evidence="1">
    <location>
        <begin position="90"/>
        <end position="99"/>
    </location>
</feature>
<dbReference type="AlphaFoldDB" id="A0A0G4FY62"/>
<dbReference type="EMBL" id="CDMY01000526">
    <property type="protein sequence ID" value="CEM20371.1"/>
    <property type="molecule type" value="Genomic_DNA"/>
</dbReference>
<sequence length="99" mass="11221">MQPAVVDECGPPADLRDLHAMMLKSMKRIWPWVDVTADDLMIQGVTGVDDDEYRQRGRSAQDPILVILRRPASRGTDPEWDTEPICADADAEKEKKKEE</sequence>
<evidence type="ECO:0000313" key="3">
    <source>
        <dbReference type="Proteomes" id="UP000041254"/>
    </source>
</evidence>
<name>A0A0G4FY62_VITBC</name>
<evidence type="ECO:0000313" key="2">
    <source>
        <dbReference type="EMBL" id="CEM20371.1"/>
    </source>
</evidence>
<dbReference type="Proteomes" id="UP000041254">
    <property type="component" value="Unassembled WGS sequence"/>
</dbReference>
<dbReference type="VEuPathDB" id="CryptoDB:Vbra_1391"/>
<reference evidence="2 3" key="1">
    <citation type="submission" date="2014-11" db="EMBL/GenBank/DDBJ databases">
        <authorList>
            <person name="Zhu J."/>
            <person name="Qi W."/>
            <person name="Song R."/>
        </authorList>
    </citation>
    <scope>NUCLEOTIDE SEQUENCE [LARGE SCALE GENOMIC DNA]</scope>
</reference>
<gene>
    <name evidence="2" type="ORF">Vbra_1391</name>
</gene>